<dbReference type="PANTHER" id="PTHR30093">
    <property type="entry name" value="GENERAL SECRETION PATHWAY PROTEIN G"/>
    <property type="match status" value="1"/>
</dbReference>
<proteinExistence type="predicted"/>
<keyword evidence="1" id="KW-0812">Transmembrane</keyword>
<dbReference type="EMBL" id="CP036274">
    <property type="protein sequence ID" value="QDU26899.1"/>
    <property type="molecule type" value="Genomic_DNA"/>
</dbReference>
<name>A0A517Y9J3_9BACT</name>
<dbReference type="InterPro" id="IPR027558">
    <property type="entry name" value="Pre_pil_HX9DG_C"/>
</dbReference>
<dbReference type="InterPro" id="IPR012902">
    <property type="entry name" value="N_methyl_site"/>
</dbReference>
<evidence type="ECO:0000313" key="3">
    <source>
        <dbReference type="EMBL" id="QDU26899.1"/>
    </source>
</evidence>
<dbReference type="AlphaFoldDB" id="A0A517Y9J3"/>
<dbReference type="InterPro" id="IPR011453">
    <property type="entry name" value="DUF1559"/>
</dbReference>
<dbReference type="RefSeq" id="WP_145100362.1">
    <property type="nucleotide sequence ID" value="NZ_CP036274.1"/>
</dbReference>
<sequence length="339" mass="36777">MQPSRCPHPRRAGAGFTLVELLVVIAIIGVLVALLLPAVQAAREAARRAQCTNQLKQLGLACHNFHDSFNSIPAVDLADAYAPWAVFLLPYIEQTAQANNWDMRKRYYEQAANAGSQLKVLNCPTRPQGLRDKTKGQSRTYTTSLTGPPGYSDYAACEGTNPGVVLPDTEQFDGAFRRSFAPILTCPPNPPVQQTSWANSGGCAADGGVFDSWQLLSNFRVFSDGLTATLMIGEMHVAVKSEASGPVWNGDYQSQYRRYAGHKGTQDPVTLRWATELGLVTDPELYGGSDWNLRFGSQHPGICSFALADGSVRAISNTINIDTLHRLSVRADGAVVGDY</sequence>
<dbReference type="InterPro" id="IPR045584">
    <property type="entry name" value="Pilin-like"/>
</dbReference>
<reference evidence="3 4" key="1">
    <citation type="submission" date="2019-02" db="EMBL/GenBank/DDBJ databases">
        <title>Deep-cultivation of Planctomycetes and their phenomic and genomic characterization uncovers novel biology.</title>
        <authorList>
            <person name="Wiegand S."/>
            <person name="Jogler M."/>
            <person name="Boedeker C."/>
            <person name="Pinto D."/>
            <person name="Vollmers J."/>
            <person name="Rivas-Marin E."/>
            <person name="Kohn T."/>
            <person name="Peeters S.H."/>
            <person name="Heuer A."/>
            <person name="Rast P."/>
            <person name="Oberbeckmann S."/>
            <person name="Bunk B."/>
            <person name="Jeske O."/>
            <person name="Meyerdierks A."/>
            <person name="Storesund J.E."/>
            <person name="Kallscheuer N."/>
            <person name="Luecker S."/>
            <person name="Lage O.M."/>
            <person name="Pohl T."/>
            <person name="Merkel B.J."/>
            <person name="Hornburger P."/>
            <person name="Mueller R.-W."/>
            <person name="Bruemmer F."/>
            <person name="Labrenz M."/>
            <person name="Spormann A.M."/>
            <person name="Op den Camp H."/>
            <person name="Overmann J."/>
            <person name="Amann R."/>
            <person name="Jetten M.S.M."/>
            <person name="Mascher T."/>
            <person name="Medema M.H."/>
            <person name="Devos D.P."/>
            <person name="Kaster A.-K."/>
            <person name="Ovreas L."/>
            <person name="Rohde M."/>
            <person name="Galperin M.Y."/>
            <person name="Jogler C."/>
        </authorList>
    </citation>
    <scope>NUCLEOTIDE SEQUENCE [LARGE SCALE GENOMIC DNA]</scope>
    <source>
        <strain evidence="3 4">ETA_A8</strain>
    </source>
</reference>
<organism evidence="3 4">
    <name type="scientific">Anatilimnocola aggregata</name>
    <dbReference type="NCBI Taxonomy" id="2528021"/>
    <lineage>
        <taxon>Bacteria</taxon>
        <taxon>Pseudomonadati</taxon>
        <taxon>Planctomycetota</taxon>
        <taxon>Planctomycetia</taxon>
        <taxon>Pirellulales</taxon>
        <taxon>Pirellulaceae</taxon>
        <taxon>Anatilimnocola</taxon>
    </lineage>
</organism>
<dbReference type="PANTHER" id="PTHR30093:SF2">
    <property type="entry name" value="TYPE II SECRETION SYSTEM PROTEIN H"/>
    <property type="match status" value="1"/>
</dbReference>
<evidence type="ECO:0000313" key="4">
    <source>
        <dbReference type="Proteomes" id="UP000315017"/>
    </source>
</evidence>
<keyword evidence="1" id="KW-1133">Transmembrane helix</keyword>
<dbReference type="KEGG" id="aagg:ETAA8_19830"/>
<dbReference type="Pfam" id="PF07596">
    <property type="entry name" value="SBP_bac_10"/>
    <property type="match status" value="1"/>
</dbReference>
<dbReference type="Pfam" id="PF07963">
    <property type="entry name" value="N_methyl"/>
    <property type="match status" value="1"/>
</dbReference>
<evidence type="ECO:0000256" key="1">
    <source>
        <dbReference type="SAM" id="Phobius"/>
    </source>
</evidence>
<accession>A0A517Y9J3</accession>
<keyword evidence="4" id="KW-1185">Reference proteome</keyword>
<feature type="domain" description="DUF1559" evidence="2">
    <location>
        <begin position="40"/>
        <end position="320"/>
    </location>
</feature>
<dbReference type="NCBIfam" id="TIGR02532">
    <property type="entry name" value="IV_pilin_GFxxxE"/>
    <property type="match status" value="1"/>
</dbReference>
<evidence type="ECO:0000259" key="2">
    <source>
        <dbReference type="Pfam" id="PF07596"/>
    </source>
</evidence>
<keyword evidence="1" id="KW-0472">Membrane</keyword>
<dbReference type="Gene3D" id="3.30.700.10">
    <property type="entry name" value="Glycoprotein, Type 4 Pilin"/>
    <property type="match status" value="1"/>
</dbReference>
<feature type="transmembrane region" description="Helical" evidence="1">
    <location>
        <begin position="12"/>
        <end position="36"/>
    </location>
</feature>
<protein>
    <recommendedName>
        <fullName evidence="2">DUF1559 domain-containing protein</fullName>
    </recommendedName>
</protein>
<dbReference type="Proteomes" id="UP000315017">
    <property type="component" value="Chromosome"/>
</dbReference>
<dbReference type="OrthoDB" id="255848at2"/>
<gene>
    <name evidence="3" type="ORF">ETAA8_19830</name>
</gene>
<dbReference type="SUPFAM" id="SSF54523">
    <property type="entry name" value="Pili subunits"/>
    <property type="match status" value="1"/>
</dbReference>
<dbReference type="NCBIfam" id="TIGR04294">
    <property type="entry name" value="pre_pil_HX9DG"/>
    <property type="match status" value="1"/>
</dbReference>
<dbReference type="PROSITE" id="PS00409">
    <property type="entry name" value="PROKAR_NTER_METHYL"/>
    <property type="match status" value="1"/>
</dbReference>